<dbReference type="Proteomes" id="UP000823775">
    <property type="component" value="Unassembled WGS sequence"/>
</dbReference>
<dbReference type="EMBL" id="JACEIK010001136">
    <property type="protein sequence ID" value="MCD7466385.1"/>
    <property type="molecule type" value="Genomic_DNA"/>
</dbReference>
<comment type="caution">
    <text evidence="1">The sequence shown here is derived from an EMBL/GenBank/DDBJ whole genome shotgun (WGS) entry which is preliminary data.</text>
</comment>
<keyword evidence="2" id="KW-1185">Reference proteome</keyword>
<evidence type="ECO:0000313" key="2">
    <source>
        <dbReference type="Proteomes" id="UP000823775"/>
    </source>
</evidence>
<proteinExistence type="predicted"/>
<organism evidence="1 2">
    <name type="scientific">Datura stramonium</name>
    <name type="common">Jimsonweed</name>
    <name type="synonym">Common thornapple</name>
    <dbReference type="NCBI Taxonomy" id="4076"/>
    <lineage>
        <taxon>Eukaryota</taxon>
        <taxon>Viridiplantae</taxon>
        <taxon>Streptophyta</taxon>
        <taxon>Embryophyta</taxon>
        <taxon>Tracheophyta</taxon>
        <taxon>Spermatophyta</taxon>
        <taxon>Magnoliopsida</taxon>
        <taxon>eudicotyledons</taxon>
        <taxon>Gunneridae</taxon>
        <taxon>Pentapetalae</taxon>
        <taxon>asterids</taxon>
        <taxon>lamiids</taxon>
        <taxon>Solanales</taxon>
        <taxon>Solanaceae</taxon>
        <taxon>Solanoideae</taxon>
        <taxon>Datureae</taxon>
        <taxon>Datura</taxon>
    </lineage>
</organism>
<sequence length="88" mass="10221">GLQKAISPLAQAHVELQVHLEKKKRKRLSRDKLFVRMWKRIMKILNTLSPNSKMPRVIRENIKQFSFLCGFKDEEADEHNGSSDEASS</sequence>
<name>A0ABS8T4S4_DATST</name>
<gene>
    <name evidence="1" type="ORF">HAX54_003018</name>
</gene>
<protein>
    <submittedName>
        <fullName evidence="1">Uncharacterized protein</fullName>
    </submittedName>
</protein>
<evidence type="ECO:0000313" key="1">
    <source>
        <dbReference type="EMBL" id="MCD7466385.1"/>
    </source>
</evidence>
<accession>A0ABS8T4S4</accession>
<feature type="non-terminal residue" evidence="1">
    <location>
        <position position="1"/>
    </location>
</feature>
<reference evidence="1 2" key="1">
    <citation type="journal article" date="2021" name="BMC Genomics">
        <title>Datura genome reveals duplications of psychoactive alkaloid biosynthetic genes and high mutation rate following tissue culture.</title>
        <authorList>
            <person name="Rajewski A."/>
            <person name="Carter-House D."/>
            <person name="Stajich J."/>
            <person name="Litt A."/>
        </authorList>
    </citation>
    <scope>NUCLEOTIDE SEQUENCE [LARGE SCALE GENOMIC DNA]</scope>
    <source>
        <strain evidence="1">AR-01</strain>
    </source>
</reference>